<dbReference type="SUPFAM" id="SSF51445">
    <property type="entry name" value="(Trans)glycosidases"/>
    <property type="match status" value="1"/>
</dbReference>
<dbReference type="Proteomes" id="UP000049455">
    <property type="component" value="Unassembled WGS sequence"/>
</dbReference>
<dbReference type="EMBL" id="CYPR01000106">
    <property type="protein sequence ID" value="CUH39023.1"/>
    <property type="molecule type" value="Genomic_DNA"/>
</dbReference>
<dbReference type="Gene3D" id="3.20.20.80">
    <property type="entry name" value="Glycosidases"/>
    <property type="match status" value="1"/>
</dbReference>
<evidence type="ECO:0000313" key="2">
    <source>
        <dbReference type="EMBL" id="CUH39023.1"/>
    </source>
</evidence>
<evidence type="ECO:0000259" key="1">
    <source>
        <dbReference type="Pfam" id="PF00128"/>
    </source>
</evidence>
<dbReference type="Pfam" id="PF00128">
    <property type="entry name" value="Alpha-amylase"/>
    <property type="match status" value="1"/>
</dbReference>
<sequence>MRVLGSPVTGRAAFSADNGIGDLPGVHGKFEHVARMTVDAVSLPSFFPSPFAHGGYDIGDCMDVNSRCGTLTNLDAVVEKAQDLDLLVMINQIFNHISVEALWLKLSVAGHPDCDDYYVCADPKPDDTAST</sequence>
<dbReference type="InterPro" id="IPR017853">
    <property type="entry name" value="GH"/>
</dbReference>
<protein>
    <submittedName>
        <fullName evidence="2">Trehalose-6-phosphate hydrolase</fullName>
        <ecNumber evidence="2">3.2.1.93</ecNumber>
    </submittedName>
</protein>
<gene>
    <name evidence="2" type="primary">treA</name>
    <name evidence="2" type="ORF">JSE7799_01742</name>
</gene>
<dbReference type="GO" id="GO:0009313">
    <property type="term" value="P:oligosaccharide catabolic process"/>
    <property type="evidence" value="ECO:0007669"/>
    <property type="project" value="TreeGrafter"/>
</dbReference>
<accession>A0A0M7BAS3</accession>
<dbReference type="PANTHER" id="PTHR10357:SF179">
    <property type="entry name" value="NEUTRAL AND BASIC AMINO ACID TRANSPORT PROTEIN RBAT"/>
    <property type="match status" value="1"/>
</dbReference>
<dbReference type="STRING" id="313367.JSE7799_01742"/>
<name>A0A0M7BAS3_9RHOB</name>
<keyword evidence="2" id="KW-0378">Hydrolase</keyword>
<evidence type="ECO:0000313" key="3">
    <source>
        <dbReference type="Proteomes" id="UP000049455"/>
    </source>
</evidence>
<dbReference type="EC" id="3.2.1.93" evidence="2"/>
<dbReference type="GO" id="GO:0008788">
    <property type="term" value="F:alpha,alpha-phosphotrehalase activity"/>
    <property type="evidence" value="ECO:0007669"/>
    <property type="project" value="UniProtKB-EC"/>
</dbReference>
<keyword evidence="3" id="KW-1185">Reference proteome</keyword>
<proteinExistence type="predicted"/>
<organism evidence="2 3">
    <name type="scientific">Jannaschia seosinensis</name>
    <dbReference type="NCBI Taxonomy" id="313367"/>
    <lineage>
        <taxon>Bacteria</taxon>
        <taxon>Pseudomonadati</taxon>
        <taxon>Pseudomonadota</taxon>
        <taxon>Alphaproteobacteria</taxon>
        <taxon>Rhodobacterales</taxon>
        <taxon>Roseobacteraceae</taxon>
        <taxon>Jannaschia</taxon>
    </lineage>
</organism>
<dbReference type="PANTHER" id="PTHR10357">
    <property type="entry name" value="ALPHA-AMYLASE FAMILY MEMBER"/>
    <property type="match status" value="1"/>
</dbReference>
<dbReference type="AlphaFoldDB" id="A0A0M7BAS3"/>
<feature type="domain" description="Glycosyl hydrolase family 13 catalytic" evidence="1">
    <location>
        <begin position="15"/>
        <end position="126"/>
    </location>
</feature>
<dbReference type="GO" id="GO:0004556">
    <property type="term" value="F:alpha-amylase activity"/>
    <property type="evidence" value="ECO:0007669"/>
    <property type="project" value="TreeGrafter"/>
</dbReference>
<reference evidence="2 3" key="1">
    <citation type="submission" date="2015-09" db="EMBL/GenBank/DDBJ databases">
        <authorList>
            <person name="Jackson K.R."/>
            <person name="Lunt B.L."/>
            <person name="Fisher J.N.B."/>
            <person name="Gardner A.V."/>
            <person name="Bailey M.E."/>
            <person name="Deus L.M."/>
            <person name="Earl A.S."/>
            <person name="Gibby P.D."/>
            <person name="Hartmann K.A."/>
            <person name="Liu J.E."/>
            <person name="Manci A.M."/>
            <person name="Nielsen D.A."/>
            <person name="Solomon M.B."/>
            <person name="Breakwell D.P."/>
            <person name="Burnett S.H."/>
            <person name="Grose J.H."/>
        </authorList>
    </citation>
    <scope>NUCLEOTIDE SEQUENCE [LARGE SCALE GENOMIC DNA]</scope>
    <source>
        <strain evidence="2 3">CECT 7799</strain>
    </source>
</reference>
<keyword evidence="2" id="KW-0326">Glycosidase</keyword>
<dbReference type="InterPro" id="IPR006047">
    <property type="entry name" value="GH13_cat_dom"/>
</dbReference>